<dbReference type="AlphaFoldDB" id="Q3SKJ5"/>
<evidence type="ECO:0000313" key="14">
    <source>
        <dbReference type="EMBL" id="AAZ96786.1"/>
    </source>
</evidence>
<evidence type="ECO:0000259" key="13">
    <source>
        <dbReference type="Pfam" id="PF17243"/>
    </source>
</evidence>
<evidence type="ECO:0000256" key="2">
    <source>
        <dbReference type="ARBA" id="ARBA00010248"/>
    </source>
</evidence>
<dbReference type="eggNOG" id="COG0729">
    <property type="taxonomic scope" value="Bacteria"/>
</dbReference>
<accession>Q3SKJ5</accession>
<protein>
    <recommendedName>
        <fullName evidence="3">Translocation and assembly module subunit TamA</fullName>
    </recommendedName>
    <alternativeName>
        <fullName evidence="9">Autotransporter assembly factor TamA</fullName>
    </alternativeName>
</protein>
<dbReference type="InterPro" id="IPR000184">
    <property type="entry name" value="Bac_surfAg_D15"/>
</dbReference>
<proteinExistence type="inferred from homology"/>
<dbReference type="GO" id="GO:0009279">
    <property type="term" value="C:cell outer membrane"/>
    <property type="evidence" value="ECO:0007669"/>
    <property type="project" value="UniProtKB-SubCell"/>
</dbReference>
<dbReference type="PANTHER" id="PTHR12815:SF47">
    <property type="entry name" value="TRANSLOCATION AND ASSEMBLY MODULE SUBUNIT TAMA"/>
    <property type="match status" value="1"/>
</dbReference>
<dbReference type="InterPro" id="IPR035243">
    <property type="entry name" value="TamA_POTRA_Dom_1"/>
</dbReference>
<keyword evidence="15" id="KW-1185">Reference proteome</keyword>
<evidence type="ECO:0000256" key="5">
    <source>
        <dbReference type="ARBA" id="ARBA00022692"/>
    </source>
</evidence>
<sequence length="585" mass="63779">MPTSTAPAVVPRLLKTLLLLAALHASAARALSVEVQAPEEIAALLREHLETARAARLGEKPDADEIARLQRKSEETARDLLATEGYFSPRIDSVVTPVGDDWRVSYRVEPGPRTTVRRAVLRFEGAVARDEARGLRARLARAFAENAGKPFRQAEWEAAKLAVLRLLLANAYLAARIATSEARVDPAARAADLSVTIDSGPAFHYGAPVVSGTARYPESIVRNLNPAAPGKPVRQQDLLDYQMALEASGYFAQATVRVEPDPARAAAIPIEVTVVERPLKRFSVGAGVSTDTGARVQAAWLHRDILDRGMRLRLESRLETTRQSGLAELTWPRNTKRYEHSLGLQLRQEEIEGQETHATVLAARRNLLRGKIETNLTLQYQTEEQSVGDAPEVRNQALTANYAWTKRAIGRAFYPRRGYVLSLQGGGASEALLSDTSFVRLYGRHIHYLPAGDRGRLVLRGEFGSVLADTRDGIPTDFLFRAGGDNSVRGYAYQSLGEPVDGGVASVRYLATGSVEYNYFFTRNWGAAVFVDAGDAADSTAALSPVFGYGVGARYRSPVGPVNVDVAYGEATDEVRLHFSLGVSF</sequence>
<dbReference type="Pfam" id="PF17243">
    <property type="entry name" value="POTRA_TamA_1"/>
    <property type="match status" value="1"/>
</dbReference>
<keyword evidence="7" id="KW-0472">Membrane</keyword>
<evidence type="ECO:0000256" key="3">
    <source>
        <dbReference type="ARBA" id="ARBA00015419"/>
    </source>
</evidence>
<keyword evidence="5" id="KW-0812">Transmembrane</keyword>
<evidence type="ECO:0000256" key="8">
    <source>
        <dbReference type="ARBA" id="ARBA00023237"/>
    </source>
</evidence>
<dbReference type="PANTHER" id="PTHR12815">
    <property type="entry name" value="SORTING AND ASSEMBLY MACHINERY SAMM50 PROTEIN FAMILY MEMBER"/>
    <property type="match status" value="1"/>
</dbReference>
<evidence type="ECO:0000256" key="6">
    <source>
        <dbReference type="ARBA" id="ARBA00022729"/>
    </source>
</evidence>
<feature type="domain" description="TamA POTRA" evidence="13">
    <location>
        <begin position="60"/>
        <end position="110"/>
    </location>
</feature>
<organism evidence="14 15">
    <name type="scientific">Thiobacillus denitrificans (strain ATCC 25259 / T1)</name>
    <dbReference type="NCBI Taxonomy" id="292415"/>
    <lineage>
        <taxon>Bacteria</taxon>
        <taxon>Pseudomonadati</taxon>
        <taxon>Pseudomonadota</taxon>
        <taxon>Betaproteobacteria</taxon>
        <taxon>Nitrosomonadales</taxon>
        <taxon>Thiobacillaceae</taxon>
        <taxon>Thiobacillus</taxon>
    </lineage>
</organism>
<dbReference type="HOGENOM" id="CLU_018618_2_0_4"/>
<dbReference type="Gene3D" id="3.10.20.310">
    <property type="entry name" value="membrane protein fhac"/>
    <property type="match status" value="2"/>
</dbReference>
<keyword evidence="8" id="KW-0998">Cell outer membrane</keyword>
<feature type="chain" id="PRO_5004228982" description="Translocation and assembly module subunit TamA" evidence="11">
    <location>
        <begin position="31"/>
        <end position="585"/>
    </location>
</feature>
<keyword evidence="6 11" id="KW-0732">Signal</keyword>
<feature type="domain" description="Bacterial surface antigen (D15)" evidence="12">
    <location>
        <begin position="316"/>
        <end position="585"/>
    </location>
</feature>
<dbReference type="Pfam" id="PF01103">
    <property type="entry name" value="Omp85"/>
    <property type="match status" value="1"/>
</dbReference>
<dbReference type="InterPro" id="IPR039910">
    <property type="entry name" value="D15-like"/>
</dbReference>
<dbReference type="RefSeq" id="WP_011311345.1">
    <property type="nucleotide sequence ID" value="NC_007404.1"/>
</dbReference>
<dbReference type="STRING" id="292415.Tbd_0833"/>
<evidence type="ECO:0000259" key="12">
    <source>
        <dbReference type="Pfam" id="PF01103"/>
    </source>
</evidence>
<name>Q3SKJ5_THIDA</name>
<gene>
    <name evidence="14" type="ordered locus">Tbd_0833</name>
</gene>
<evidence type="ECO:0000256" key="1">
    <source>
        <dbReference type="ARBA" id="ARBA00004442"/>
    </source>
</evidence>
<evidence type="ECO:0000313" key="15">
    <source>
        <dbReference type="Proteomes" id="UP000008291"/>
    </source>
</evidence>
<comment type="similarity">
    <text evidence="2">Belongs to the TamA family.</text>
</comment>
<dbReference type="Proteomes" id="UP000008291">
    <property type="component" value="Chromosome"/>
</dbReference>
<feature type="signal peptide" evidence="11">
    <location>
        <begin position="1"/>
        <end position="30"/>
    </location>
</feature>
<evidence type="ECO:0000256" key="4">
    <source>
        <dbReference type="ARBA" id="ARBA00022452"/>
    </source>
</evidence>
<evidence type="ECO:0000256" key="10">
    <source>
        <dbReference type="ARBA" id="ARBA00093548"/>
    </source>
</evidence>
<comment type="subunit">
    <text evidence="10">Interacts with TamB to form the translocation and assembly module (TAM).</text>
</comment>
<dbReference type="KEGG" id="tbd:Tbd_0833"/>
<reference evidence="14 15" key="1">
    <citation type="journal article" date="2006" name="J. Bacteriol.">
        <title>The genome sequence of the obligately chemolithoautotrophic, facultatively anaerobic bacterium Thiobacillus denitrificans.</title>
        <authorList>
            <person name="Beller H.R."/>
            <person name="Chain P.S."/>
            <person name="Letain T.E."/>
            <person name="Chakicherla A."/>
            <person name="Larimer F.W."/>
            <person name="Richardson P.M."/>
            <person name="Coleman M.A."/>
            <person name="Wood A.P."/>
            <person name="Kelly D.P."/>
        </authorList>
    </citation>
    <scope>NUCLEOTIDE SEQUENCE [LARGE SCALE GENOMIC DNA]</scope>
    <source>
        <strain evidence="14 15">ATCC 25259</strain>
    </source>
</reference>
<comment type="subcellular location">
    <subcellularLocation>
        <location evidence="1">Cell outer membrane</location>
    </subcellularLocation>
</comment>
<dbReference type="Gene3D" id="2.40.160.50">
    <property type="entry name" value="membrane protein fhac: a member of the omp85/tpsb transporter family"/>
    <property type="match status" value="1"/>
</dbReference>
<evidence type="ECO:0000256" key="7">
    <source>
        <dbReference type="ARBA" id="ARBA00023136"/>
    </source>
</evidence>
<dbReference type="EMBL" id="CP000116">
    <property type="protein sequence ID" value="AAZ96786.1"/>
    <property type="molecule type" value="Genomic_DNA"/>
</dbReference>
<keyword evidence="4" id="KW-1134">Transmembrane beta strand</keyword>
<evidence type="ECO:0000256" key="11">
    <source>
        <dbReference type="SAM" id="SignalP"/>
    </source>
</evidence>
<evidence type="ECO:0000256" key="9">
    <source>
        <dbReference type="ARBA" id="ARBA00033063"/>
    </source>
</evidence>